<dbReference type="InterPro" id="IPR006685">
    <property type="entry name" value="MscS_channel_2nd"/>
</dbReference>
<dbReference type="Gene3D" id="2.30.30.60">
    <property type="match status" value="1"/>
</dbReference>
<dbReference type="AlphaFoldDB" id="L0GUP8"/>
<dbReference type="EMBL" id="CP003051">
    <property type="protein sequence ID" value="AGA89547.1"/>
    <property type="molecule type" value="Genomic_DNA"/>
</dbReference>
<evidence type="ECO:0000256" key="6">
    <source>
        <dbReference type="ARBA" id="ARBA00023136"/>
    </source>
</evidence>
<dbReference type="HOGENOM" id="CLU_007829_2_0_6"/>
<evidence type="ECO:0000256" key="3">
    <source>
        <dbReference type="ARBA" id="ARBA00022475"/>
    </source>
</evidence>
<dbReference type="InterPro" id="IPR052702">
    <property type="entry name" value="MscS-like_channel"/>
</dbReference>
<dbReference type="InterPro" id="IPR010920">
    <property type="entry name" value="LSM_dom_sf"/>
</dbReference>
<dbReference type="GO" id="GO:0005886">
    <property type="term" value="C:plasma membrane"/>
    <property type="evidence" value="ECO:0007669"/>
    <property type="project" value="UniProtKB-SubCell"/>
</dbReference>
<dbReference type="Pfam" id="PF21088">
    <property type="entry name" value="MS_channel_1st"/>
    <property type="match status" value="1"/>
</dbReference>
<dbReference type="InterPro" id="IPR024393">
    <property type="entry name" value="MscS_porin"/>
</dbReference>
<keyword evidence="7" id="KW-0175">Coiled coil</keyword>
<evidence type="ECO:0000259" key="10">
    <source>
        <dbReference type="Pfam" id="PF12794"/>
    </source>
</evidence>
<dbReference type="SUPFAM" id="SSF50182">
    <property type="entry name" value="Sm-like ribonucleoproteins"/>
    <property type="match status" value="1"/>
</dbReference>
<dbReference type="Gene3D" id="3.30.70.100">
    <property type="match status" value="1"/>
</dbReference>
<dbReference type="PANTHER" id="PTHR30347:SF1">
    <property type="entry name" value="MECHANOSENSITIVE CHANNEL MSCK"/>
    <property type="match status" value="1"/>
</dbReference>
<feature type="domain" description="Mechanosensitive ion channel MscS" evidence="9">
    <location>
        <begin position="969"/>
        <end position="1034"/>
    </location>
</feature>
<dbReference type="eggNOG" id="COG1196">
    <property type="taxonomic scope" value="Bacteria"/>
</dbReference>
<evidence type="ECO:0000256" key="8">
    <source>
        <dbReference type="SAM" id="Phobius"/>
    </source>
</evidence>
<feature type="domain" description="Mechanosensitive ion channel MscS porin" evidence="11">
    <location>
        <begin position="68"/>
        <end position="304"/>
    </location>
</feature>
<dbReference type="Proteomes" id="UP000010816">
    <property type="component" value="Chromosome"/>
</dbReference>
<keyword evidence="6 8" id="KW-0472">Membrane</keyword>
<dbReference type="Pfam" id="PF12795">
    <property type="entry name" value="MscS_porin"/>
    <property type="match status" value="1"/>
</dbReference>
<feature type="transmembrane region" description="Helical" evidence="8">
    <location>
        <begin position="650"/>
        <end position="669"/>
    </location>
</feature>
<feature type="domain" description="Mechanosensitive ion channel MscS C-terminal" evidence="12">
    <location>
        <begin position="1043"/>
        <end position="1125"/>
    </location>
</feature>
<dbReference type="Pfam" id="PF21082">
    <property type="entry name" value="MS_channel_3rd"/>
    <property type="match status" value="1"/>
</dbReference>
<dbReference type="InterPro" id="IPR025692">
    <property type="entry name" value="MscS_IM_dom1"/>
</dbReference>
<name>L0GUP8_9GAMM</name>
<keyword evidence="4 8" id="KW-0812">Transmembrane</keyword>
<dbReference type="PATRIC" id="fig|765912.4.peg.694"/>
<evidence type="ECO:0000256" key="7">
    <source>
        <dbReference type="SAM" id="Coils"/>
    </source>
</evidence>
<organism evidence="14 15">
    <name type="scientific">Thioflavicoccus mobilis 8321</name>
    <dbReference type="NCBI Taxonomy" id="765912"/>
    <lineage>
        <taxon>Bacteria</taxon>
        <taxon>Pseudomonadati</taxon>
        <taxon>Pseudomonadota</taxon>
        <taxon>Gammaproteobacteria</taxon>
        <taxon>Chromatiales</taxon>
        <taxon>Chromatiaceae</taxon>
        <taxon>Thioflavicoccus</taxon>
    </lineage>
</organism>
<evidence type="ECO:0000259" key="12">
    <source>
        <dbReference type="Pfam" id="PF21082"/>
    </source>
</evidence>
<evidence type="ECO:0000259" key="13">
    <source>
        <dbReference type="Pfam" id="PF21088"/>
    </source>
</evidence>
<dbReference type="GO" id="GO:0008381">
    <property type="term" value="F:mechanosensitive monoatomic ion channel activity"/>
    <property type="evidence" value="ECO:0007669"/>
    <property type="project" value="UniProtKB-ARBA"/>
</dbReference>
<dbReference type="Gene3D" id="1.10.287.1260">
    <property type="match status" value="1"/>
</dbReference>
<feature type="domain" description="Mechanosensitive ion channel transmembrane helices 2/3" evidence="13">
    <location>
        <begin position="928"/>
        <end position="967"/>
    </location>
</feature>
<evidence type="ECO:0000256" key="5">
    <source>
        <dbReference type="ARBA" id="ARBA00022989"/>
    </source>
</evidence>
<dbReference type="InterPro" id="IPR049278">
    <property type="entry name" value="MS_channel_C"/>
</dbReference>
<dbReference type="Pfam" id="PF00924">
    <property type="entry name" value="MS_channel_2nd"/>
    <property type="match status" value="1"/>
</dbReference>
<evidence type="ECO:0000313" key="14">
    <source>
        <dbReference type="EMBL" id="AGA89547.1"/>
    </source>
</evidence>
<evidence type="ECO:0000256" key="2">
    <source>
        <dbReference type="ARBA" id="ARBA00008017"/>
    </source>
</evidence>
<feature type="transmembrane region" description="Helical" evidence="8">
    <location>
        <begin position="565"/>
        <end position="589"/>
    </location>
</feature>
<feature type="transmembrane region" description="Helical" evidence="8">
    <location>
        <begin position="523"/>
        <end position="541"/>
    </location>
</feature>
<accession>L0GUP8</accession>
<dbReference type="OrthoDB" id="9799209at2"/>
<dbReference type="InterPro" id="IPR049142">
    <property type="entry name" value="MS_channel_1st"/>
</dbReference>
<dbReference type="InterPro" id="IPR011014">
    <property type="entry name" value="MscS_channel_TM-2"/>
</dbReference>
<gene>
    <name evidence="14" type="ORF">Thimo_0708</name>
</gene>
<evidence type="ECO:0000313" key="15">
    <source>
        <dbReference type="Proteomes" id="UP000010816"/>
    </source>
</evidence>
<dbReference type="InterPro" id="IPR023408">
    <property type="entry name" value="MscS_beta-dom_sf"/>
</dbReference>
<dbReference type="Pfam" id="PF12794">
    <property type="entry name" value="MscS_TM"/>
    <property type="match status" value="1"/>
</dbReference>
<feature type="transmembrane region" description="Helical" evidence="8">
    <location>
        <begin position="725"/>
        <end position="747"/>
    </location>
</feature>
<feature type="coiled-coil region" evidence="7">
    <location>
        <begin position="246"/>
        <end position="351"/>
    </location>
</feature>
<feature type="transmembrane region" description="Helical" evidence="8">
    <location>
        <begin position="954"/>
        <end position="981"/>
    </location>
</feature>
<dbReference type="InterPro" id="IPR011066">
    <property type="entry name" value="MscS_channel_C_sf"/>
</dbReference>
<keyword evidence="5 8" id="KW-1133">Transmembrane helix</keyword>
<proteinExistence type="inferred from homology"/>
<feature type="domain" description="Mechanosensitive ion channel inner membrane" evidence="10">
    <location>
        <begin position="527"/>
        <end position="865"/>
    </location>
</feature>
<dbReference type="KEGG" id="tmb:Thimo_0708"/>
<feature type="transmembrane region" description="Helical" evidence="8">
    <location>
        <begin position="885"/>
        <end position="910"/>
    </location>
</feature>
<dbReference type="SUPFAM" id="SSF82689">
    <property type="entry name" value="Mechanosensitive channel protein MscS (YggB), C-terminal domain"/>
    <property type="match status" value="1"/>
</dbReference>
<comment type="subcellular location">
    <subcellularLocation>
        <location evidence="1">Cell membrane</location>
        <topology evidence="1">Multi-pass membrane protein</topology>
    </subcellularLocation>
</comment>
<feature type="transmembrane region" description="Helical" evidence="8">
    <location>
        <begin position="609"/>
        <end position="629"/>
    </location>
</feature>
<keyword evidence="3" id="KW-1003">Cell membrane</keyword>
<dbReference type="PANTHER" id="PTHR30347">
    <property type="entry name" value="POTASSIUM CHANNEL RELATED"/>
    <property type="match status" value="1"/>
</dbReference>
<feature type="transmembrane region" description="Helical" evidence="8">
    <location>
        <begin position="681"/>
        <end position="700"/>
    </location>
</feature>
<feature type="transmembrane region" description="Helical" evidence="8">
    <location>
        <begin position="832"/>
        <end position="849"/>
    </location>
</feature>
<dbReference type="STRING" id="765912.Thimo_0708"/>
<keyword evidence="15" id="KW-1185">Reference proteome</keyword>
<sequence length="1160" mass="128178">MRRPALTSGRLRSKGRSPLWWAALWLVLWTVAALLGSASLAAPVAPDVSVTLTSPPDISVSAAQIETKVKEAESATDLDDATKAKVQELLQRALGNLQTANDYEAKAAAYADALTTAPAETASIRKDIAALQGVSPKAVPGYLSLAEIEQRLTQAQVEASLTETKLNEIDKALNERTQRLEQARQRITEARRSLEEVSAELNQPAVDGEPPALSQARRWAQQTSQQALWSEIRMLEQQLVSADVRAERLKAGRDQATERLNRLRVQQRTLEEVRNERRRAEAERAEADAKAAEAKAADADPRVQALTRRNALLGQALTELTAELDALGNSAAELNAQAERIEDEYQGARQRIQIAGVNEAFGQLLLDRRKQLPDLRVVRQQLAERQDALTTSMLRQLRYQEERHRFEDLDAYLDEQTAGVDPDQRAQVRQQLTDAAMRRMDLLDQALQLEETYQRTLGELNFATSELLETAARYDDFLAEHLLWVRSSPSVDFKTLKTMPAAAAWLFSLGGWSEVGRVIVHEAMTSPAFWLIVTAVAGLVWKQRALRSAVRATAEPLRRVRTDSFLHTAQGLALTLVLAAPWPLLFAGLGWRLVDSVQATAFTRSLGEAGIGLAVGIYYLRAFRALCISRGVADRHFRWSEQVLVRLRRSLDWLTVLLIPVGLIVLVLYNQENGAYSASLGRLALIVLMIGFAVFFARLLHPSHGVLKEFLAEHPASWANRLRHLWYPLIQAVPLALVVLALLGFVYTAGSLLNAMVSQLWLALGLVVLHQSIVRWLIVTRRHLALQAALERQAVRRAEAARAGEEDGGASVPQYEEPGADLASLDEQTRKLINSLIFFAAVSGLWLIWRDLLPALGIFDRIVLWHYPAVVDGIDKVKSFTLADLGIVILISFIAFAAARHLPALIEILLLKQTKITAGSRYAITTLIGYGIFAVAILLVFSALGLSWSQAQWLVAALGVGIGFGLQEIVANFISGLIILFERPVRVGDIVTIGDTTGVVTKIRIRATTIRNWDRQELLVPNKEFITGRLLNWTLTDQTNRLTISVGVAYGSDTRKALALLAEVAREHAQVLEEPAPLITFEGFGDNSLTLVLRCYLASLENRLAVTTELHQAINDKFGAAGIEIAFPQRDVHLFASRPLDVRLNGAGFPLAVEPKTAED</sequence>
<feature type="transmembrane region" description="Helical" evidence="8">
    <location>
        <begin position="922"/>
        <end position="948"/>
    </location>
</feature>
<dbReference type="eggNOG" id="COG3264">
    <property type="taxonomic scope" value="Bacteria"/>
</dbReference>
<feature type="coiled-coil region" evidence="7">
    <location>
        <begin position="145"/>
        <end position="200"/>
    </location>
</feature>
<evidence type="ECO:0000259" key="9">
    <source>
        <dbReference type="Pfam" id="PF00924"/>
    </source>
</evidence>
<comment type="similarity">
    <text evidence="2">Belongs to the MscS (TC 1.A.23) family.</text>
</comment>
<evidence type="ECO:0000259" key="11">
    <source>
        <dbReference type="Pfam" id="PF12795"/>
    </source>
</evidence>
<evidence type="ECO:0000256" key="4">
    <source>
        <dbReference type="ARBA" id="ARBA00022692"/>
    </source>
</evidence>
<protein>
    <submittedName>
        <fullName evidence="14">Small-conductance mechanosensitive channel</fullName>
    </submittedName>
</protein>
<reference evidence="14 15" key="1">
    <citation type="submission" date="2011-09" db="EMBL/GenBank/DDBJ databases">
        <title>Complete sequence of chromosome of Thioflavicoccus mobilis 8321.</title>
        <authorList>
            <consortium name="US DOE Joint Genome Institute"/>
            <person name="Lucas S."/>
            <person name="Han J."/>
            <person name="Lapidus A."/>
            <person name="Cheng J.-F."/>
            <person name="Goodwin L."/>
            <person name="Pitluck S."/>
            <person name="Peters L."/>
            <person name="Ovchinnikova G."/>
            <person name="Lu M."/>
            <person name="Detter J.C."/>
            <person name="Han C."/>
            <person name="Tapia R."/>
            <person name="Land M."/>
            <person name="Hauser L."/>
            <person name="Kyrpides N."/>
            <person name="Ivanova N."/>
            <person name="Pagani I."/>
            <person name="Vogl K."/>
            <person name="Liu Z."/>
            <person name="Imhoff J."/>
            <person name="Thiel V."/>
            <person name="Frigaard N.-U."/>
            <person name="Bryant D."/>
            <person name="Woyke T."/>
        </authorList>
    </citation>
    <scope>NUCLEOTIDE SEQUENCE [LARGE SCALE GENOMIC DNA]</scope>
    <source>
        <strain evidence="14 15">8321</strain>
    </source>
</reference>
<dbReference type="SUPFAM" id="SSF82861">
    <property type="entry name" value="Mechanosensitive channel protein MscS (YggB), transmembrane region"/>
    <property type="match status" value="1"/>
</dbReference>
<evidence type="ECO:0000256" key="1">
    <source>
        <dbReference type="ARBA" id="ARBA00004651"/>
    </source>
</evidence>
<feature type="transmembrane region" description="Helical" evidence="8">
    <location>
        <begin position="759"/>
        <end position="778"/>
    </location>
</feature>